<dbReference type="GO" id="GO:0016787">
    <property type="term" value="F:hydrolase activity"/>
    <property type="evidence" value="ECO:0007669"/>
    <property type="project" value="UniProtKB-KW"/>
</dbReference>
<proteinExistence type="predicted"/>
<dbReference type="InterPro" id="IPR024981">
    <property type="entry name" value="DUF3887"/>
</dbReference>
<dbReference type="RefSeq" id="WP_345301418.1">
    <property type="nucleotide sequence ID" value="NZ_BAABJE010000001.1"/>
</dbReference>
<keyword evidence="1 5" id="KW-0378">Hydrolase</keyword>
<sequence>MIHVIRMIERRRGLPAVGNRIALRAALLSALMLSIGLGAAFAVRAQAPTPAAEQAFDATREALGLLDRMDAGEFAAIHARFDATMAAAVSAEQLAQGWAAMQAQVGALQARGEPVADVRDDGALITVPLRYERGELKALIAFDAAHKVSGFAIRPAQAAARPPATPVPEDANYVETELRIGDDSNGLPATLALPRGDAAVAAVVLVHGSGPQDRDQTIGPNKPFLDLARGLAERGIAVLRYEKRTRARPQEFADGGTIDRETTNDALAAVALLRTQARIDPERVFVLGHSLGGMLAPRIGTRDPRIAGLILLAAPSRPLLDILLEQNRRMAVLNDGKTDDAESAEIARLTARIASVRRGEEVSGADAPLGLPTGYWRSIEAVDPIAEARATKQPLLFLQGGRDLQVVDADWQRWRSAFGGDPQTTFKLYETLNHLAIPGEGTLQDYATAGHVAPELIADVAAWIAAQGTGKAR</sequence>
<dbReference type="Gene3D" id="3.10.450.590">
    <property type="match status" value="1"/>
</dbReference>
<reference evidence="6" key="1">
    <citation type="journal article" date="2019" name="Int. J. Syst. Evol. Microbiol.">
        <title>The Global Catalogue of Microorganisms (GCM) 10K type strain sequencing project: providing services to taxonomists for standard genome sequencing and annotation.</title>
        <authorList>
            <consortium name="The Broad Institute Genomics Platform"/>
            <consortium name="The Broad Institute Genome Sequencing Center for Infectious Disease"/>
            <person name="Wu L."/>
            <person name="Ma J."/>
        </authorList>
    </citation>
    <scope>NUCLEOTIDE SEQUENCE [LARGE SCALE GENOMIC DNA]</scope>
    <source>
        <strain evidence="6">JCM 18204</strain>
    </source>
</reference>
<comment type="caution">
    <text evidence="5">The sequence shown here is derived from an EMBL/GenBank/DDBJ whole genome shotgun (WGS) entry which is preliminary data.</text>
</comment>
<dbReference type="InterPro" id="IPR022742">
    <property type="entry name" value="Hydrolase_4"/>
</dbReference>
<dbReference type="EMBL" id="BAABJE010000001">
    <property type="protein sequence ID" value="GAA4781375.1"/>
    <property type="molecule type" value="Genomic_DNA"/>
</dbReference>
<dbReference type="InterPro" id="IPR002471">
    <property type="entry name" value="Pept_S9_AS"/>
</dbReference>
<dbReference type="SUPFAM" id="SSF53474">
    <property type="entry name" value="alpha/beta-Hydrolases"/>
    <property type="match status" value="1"/>
</dbReference>
<keyword evidence="2" id="KW-1133">Transmembrane helix</keyword>
<evidence type="ECO:0000256" key="2">
    <source>
        <dbReference type="SAM" id="Phobius"/>
    </source>
</evidence>
<dbReference type="Proteomes" id="UP001499959">
    <property type="component" value="Unassembled WGS sequence"/>
</dbReference>
<evidence type="ECO:0000256" key="1">
    <source>
        <dbReference type="ARBA" id="ARBA00022801"/>
    </source>
</evidence>
<organism evidence="5 6">
    <name type="scientific">Lysobacter hankyongensis</name>
    <dbReference type="NCBI Taxonomy" id="1176535"/>
    <lineage>
        <taxon>Bacteria</taxon>
        <taxon>Pseudomonadati</taxon>
        <taxon>Pseudomonadota</taxon>
        <taxon>Gammaproteobacteria</taxon>
        <taxon>Lysobacterales</taxon>
        <taxon>Lysobacteraceae</taxon>
        <taxon>Lysobacter</taxon>
    </lineage>
</organism>
<evidence type="ECO:0000259" key="4">
    <source>
        <dbReference type="Pfam" id="PF13026"/>
    </source>
</evidence>
<keyword evidence="6" id="KW-1185">Reference proteome</keyword>
<evidence type="ECO:0000313" key="5">
    <source>
        <dbReference type="EMBL" id="GAA4781375.1"/>
    </source>
</evidence>
<dbReference type="PROSITE" id="PS00708">
    <property type="entry name" value="PRO_ENDOPEP_SER"/>
    <property type="match status" value="1"/>
</dbReference>
<evidence type="ECO:0000259" key="3">
    <source>
        <dbReference type="Pfam" id="PF12146"/>
    </source>
</evidence>
<dbReference type="PANTHER" id="PTHR43265:SF1">
    <property type="entry name" value="ESTERASE ESTD"/>
    <property type="match status" value="1"/>
</dbReference>
<dbReference type="Gene3D" id="3.40.50.1820">
    <property type="entry name" value="alpha/beta hydrolase"/>
    <property type="match status" value="1"/>
</dbReference>
<evidence type="ECO:0000313" key="6">
    <source>
        <dbReference type="Proteomes" id="UP001499959"/>
    </source>
</evidence>
<keyword evidence="2" id="KW-0472">Membrane</keyword>
<dbReference type="Pfam" id="PF13026">
    <property type="entry name" value="DUF3887"/>
    <property type="match status" value="1"/>
</dbReference>
<protein>
    <submittedName>
        <fullName evidence="5">Alpha/beta fold hydrolase</fullName>
    </submittedName>
</protein>
<dbReference type="InterPro" id="IPR029058">
    <property type="entry name" value="AB_hydrolase_fold"/>
</dbReference>
<dbReference type="Pfam" id="PF12146">
    <property type="entry name" value="Hydrolase_4"/>
    <property type="match status" value="1"/>
</dbReference>
<gene>
    <name evidence="5" type="ORF">GCM10023307_02110</name>
</gene>
<name>A0ABP9AJ76_9GAMM</name>
<accession>A0ABP9AJ76</accession>
<dbReference type="PANTHER" id="PTHR43265">
    <property type="entry name" value="ESTERASE ESTD"/>
    <property type="match status" value="1"/>
</dbReference>
<feature type="domain" description="DUF3887" evidence="4">
    <location>
        <begin position="67"/>
        <end position="151"/>
    </location>
</feature>
<dbReference type="InterPro" id="IPR053145">
    <property type="entry name" value="AB_hydrolase_Est10"/>
</dbReference>
<keyword evidence="2" id="KW-0812">Transmembrane</keyword>
<feature type="domain" description="Serine aminopeptidase S33" evidence="3">
    <location>
        <begin position="223"/>
        <end position="435"/>
    </location>
</feature>
<feature type="transmembrane region" description="Helical" evidence="2">
    <location>
        <begin position="21"/>
        <end position="43"/>
    </location>
</feature>